<evidence type="ECO:0000256" key="1">
    <source>
        <dbReference type="SAM" id="Phobius"/>
    </source>
</evidence>
<dbReference type="EMBL" id="SHLC01000001">
    <property type="protein sequence ID" value="RZU66295.1"/>
    <property type="molecule type" value="Genomic_DNA"/>
</dbReference>
<dbReference type="InterPro" id="IPR006976">
    <property type="entry name" value="VanZ-like"/>
</dbReference>
<keyword evidence="4" id="KW-1185">Reference proteome</keyword>
<organism evidence="3 4">
    <name type="scientific">Microterricola gilva</name>
    <dbReference type="NCBI Taxonomy" id="393267"/>
    <lineage>
        <taxon>Bacteria</taxon>
        <taxon>Bacillati</taxon>
        <taxon>Actinomycetota</taxon>
        <taxon>Actinomycetes</taxon>
        <taxon>Micrococcales</taxon>
        <taxon>Microbacteriaceae</taxon>
        <taxon>Microterricola</taxon>
    </lineage>
</organism>
<dbReference type="PANTHER" id="PTHR36834">
    <property type="entry name" value="MEMBRANE PROTEIN-RELATED"/>
    <property type="match status" value="1"/>
</dbReference>
<accession>A0A4Q8AQF6</accession>
<sequence length="144" mass="15533">MRAHGHQSALRIVFALYLLAVCVIVFAPQPDAERFTGIVAVIARAAEAWGIPFEIAYPVLEFTANIALFVPFGLLVPLIAPLWHPWLVIASGLAVSCLIEFTQTALPSRFPTASDLLANTLGTALGVALLAVFMRLRSRARHSG</sequence>
<feature type="domain" description="VanZ-like" evidence="2">
    <location>
        <begin position="14"/>
        <end position="133"/>
    </location>
</feature>
<name>A0A4Q8AQF6_9MICO</name>
<evidence type="ECO:0000313" key="4">
    <source>
        <dbReference type="Proteomes" id="UP000291483"/>
    </source>
</evidence>
<feature type="transmembrane region" description="Helical" evidence="1">
    <location>
        <begin position="9"/>
        <end position="27"/>
    </location>
</feature>
<dbReference type="Pfam" id="PF04892">
    <property type="entry name" value="VanZ"/>
    <property type="match status" value="1"/>
</dbReference>
<feature type="transmembrane region" description="Helical" evidence="1">
    <location>
        <begin position="55"/>
        <end position="79"/>
    </location>
</feature>
<comment type="caution">
    <text evidence="3">The sequence shown here is derived from an EMBL/GenBank/DDBJ whole genome shotgun (WGS) entry which is preliminary data.</text>
</comment>
<keyword evidence="1" id="KW-1133">Transmembrane helix</keyword>
<evidence type="ECO:0000259" key="2">
    <source>
        <dbReference type="Pfam" id="PF04892"/>
    </source>
</evidence>
<keyword evidence="1" id="KW-0472">Membrane</keyword>
<reference evidence="3 4" key="1">
    <citation type="submission" date="2019-02" db="EMBL/GenBank/DDBJ databases">
        <title>Sequencing the genomes of 1000 actinobacteria strains.</title>
        <authorList>
            <person name="Klenk H.-P."/>
        </authorList>
    </citation>
    <scope>NUCLEOTIDE SEQUENCE [LARGE SCALE GENOMIC DNA]</scope>
    <source>
        <strain evidence="3 4">DSM 18319</strain>
    </source>
</reference>
<gene>
    <name evidence="3" type="ORF">EV379_2649</name>
</gene>
<dbReference type="PANTHER" id="PTHR36834:SF1">
    <property type="entry name" value="INTEGRAL MEMBRANE PROTEIN"/>
    <property type="match status" value="1"/>
</dbReference>
<feature type="transmembrane region" description="Helical" evidence="1">
    <location>
        <begin position="116"/>
        <end position="136"/>
    </location>
</feature>
<protein>
    <submittedName>
        <fullName evidence="3">VanZ like protein</fullName>
    </submittedName>
</protein>
<dbReference type="AlphaFoldDB" id="A0A4Q8AQF6"/>
<keyword evidence="1" id="KW-0812">Transmembrane</keyword>
<proteinExistence type="predicted"/>
<evidence type="ECO:0000313" key="3">
    <source>
        <dbReference type="EMBL" id="RZU66295.1"/>
    </source>
</evidence>
<dbReference type="Proteomes" id="UP000291483">
    <property type="component" value="Unassembled WGS sequence"/>
</dbReference>
<dbReference type="InterPro" id="IPR053150">
    <property type="entry name" value="Teicoplanin_resist-assoc"/>
</dbReference>